<dbReference type="Gene3D" id="2.40.340.10">
    <property type="entry name" value="MoeA, C-terminal, domain IV"/>
    <property type="match status" value="1"/>
</dbReference>
<dbReference type="SMART" id="SM00852">
    <property type="entry name" value="MoCF_biosynth"/>
    <property type="match status" value="1"/>
</dbReference>
<gene>
    <name evidence="11" type="primary">moeA-1</name>
    <name evidence="11" type="ORF">BBEV_0722</name>
</gene>
<evidence type="ECO:0000256" key="5">
    <source>
        <dbReference type="ARBA" id="ARBA00021108"/>
    </source>
</evidence>
<dbReference type="InterPro" id="IPR038987">
    <property type="entry name" value="MoeA-like"/>
</dbReference>
<dbReference type="Gene3D" id="2.170.190.11">
    <property type="entry name" value="Molybdopterin biosynthesis moea protein, domain 3"/>
    <property type="match status" value="1"/>
</dbReference>
<comment type="pathway">
    <text evidence="2 9">Cofactor biosynthesis; molybdopterin biosynthesis.</text>
</comment>
<dbReference type="SUPFAM" id="SSF63867">
    <property type="entry name" value="MoeA C-terminal domain-like"/>
    <property type="match status" value="1"/>
</dbReference>
<comment type="function">
    <text evidence="1 9">Catalyzes the insertion of molybdate into adenylated molybdopterin with the concomitant release of AMP.</text>
</comment>
<dbReference type="InterPro" id="IPR036135">
    <property type="entry name" value="MoeA_linker/N_sf"/>
</dbReference>
<dbReference type="InterPro" id="IPR005110">
    <property type="entry name" value="MoeA_linker/N"/>
</dbReference>
<reference evidence="11 12" key="1">
    <citation type="submission" date="2015-08" db="EMBL/GenBank/DDBJ databases">
        <title>The complete genome sequence of Bacillus beveridgei MLTeJB.</title>
        <authorList>
            <person name="Hanson T.E."/>
            <person name="Mesa C."/>
            <person name="Basesman S.M."/>
            <person name="Oremland R.S."/>
        </authorList>
    </citation>
    <scope>NUCLEOTIDE SEQUENCE [LARGE SCALE GENOMIC DNA]</scope>
    <source>
        <strain evidence="11 12">MLTeJB</strain>
    </source>
</reference>
<feature type="domain" description="MoaB/Mog" evidence="10">
    <location>
        <begin position="185"/>
        <end position="327"/>
    </location>
</feature>
<dbReference type="NCBIfam" id="NF045515">
    <property type="entry name" value="Glp_gephyrin"/>
    <property type="match status" value="1"/>
</dbReference>
<keyword evidence="9" id="KW-0479">Metal-binding</keyword>
<keyword evidence="12" id="KW-1185">Reference proteome</keyword>
<evidence type="ECO:0000256" key="6">
    <source>
        <dbReference type="ARBA" id="ARBA00022505"/>
    </source>
</evidence>
<dbReference type="GO" id="GO:0061599">
    <property type="term" value="F:molybdopterin molybdotransferase activity"/>
    <property type="evidence" value="ECO:0007669"/>
    <property type="project" value="UniProtKB-UniRule"/>
</dbReference>
<sequence>MDFFRVKSTEEMSEIIDAHVQRLTYAESVSPDHAAGRVLYEDVHATEDVPGFSRSTVDGYAVKAMDTHGATEAMPAFLSLAGSIEMGQEAAMVLDMDQAVYVPTGAMIPEGADAVVMIEDADLSGDLVQVFKPVRHQENVILKGEDTQAGSAVLTAGTEIRPQEAGALAALGLSSITVCKKPVVGYLSSGDEIVPYAKQELKMGEIRDVNGVTIPSLIRSWGCDVVVSPIAADDRQDFQEKANRLFEQCDMIIMSGGSSVGEKDYTTEVIESLGNGTPGLLVHGVSVKPGKPTILSVTSAKPVLGLPGHPASAMVIFHMFGKQIIHRLLGMNRGNRHTTVARVSQNIPSSPGRTDYIRVTLKSGTPYSEAEPVLGKSGLISTLIKSDGLMEIPSRKEGVQKGDLVKVHYFI</sequence>
<evidence type="ECO:0000256" key="9">
    <source>
        <dbReference type="RuleBase" id="RU365090"/>
    </source>
</evidence>
<name>A0A1D7QSV0_9BACI</name>
<dbReference type="Pfam" id="PF00994">
    <property type="entry name" value="MoCF_biosynth"/>
    <property type="match status" value="1"/>
</dbReference>
<comment type="similarity">
    <text evidence="3 9">Belongs to the MoeA family.</text>
</comment>
<keyword evidence="7 9" id="KW-0501">Molybdenum cofactor biosynthesis</keyword>
<evidence type="ECO:0000256" key="1">
    <source>
        <dbReference type="ARBA" id="ARBA00002901"/>
    </source>
</evidence>
<protein>
    <recommendedName>
        <fullName evidence="5 9">Molybdopterin molybdenumtransferase</fullName>
        <ecNumber evidence="4 9">2.10.1.1</ecNumber>
    </recommendedName>
</protein>
<dbReference type="UniPathway" id="UPA00344"/>
<dbReference type="KEGG" id="bbev:BBEV_0722"/>
<keyword evidence="6 9" id="KW-0500">Molybdenum</keyword>
<evidence type="ECO:0000256" key="8">
    <source>
        <dbReference type="ARBA" id="ARBA00047317"/>
    </source>
</evidence>
<dbReference type="EC" id="2.10.1.1" evidence="4 9"/>
<dbReference type="Gene3D" id="3.40.980.10">
    <property type="entry name" value="MoaB/Mog-like domain"/>
    <property type="match status" value="1"/>
</dbReference>
<dbReference type="EMBL" id="CP012502">
    <property type="protein sequence ID" value="AOM82094.1"/>
    <property type="molecule type" value="Genomic_DNA"/>
</dbReference>
<accession>A0A1D7QSV0</accession>
<evidence type="ECO:0000313" key="12">
    <source>
        <dbReference type="Proteomes" id="UP000094463"/>
    </source>
</evidence>
<evidence type="ECO:0000256" key="7">
    <source>
        <dbReference type="ARBA" id="ARBA00023150"/>
    </source>
</evidence>
<dbReference type="AlphaFoldDB" id="A0A1D7QSV0"/>
<comment type="catalytic activity">
    <reaction evidence="8">
        <text>adenylyl-molybdopterin + molybdate = Mo-molybdopterin + AMP + H(+)</text>
        <dbReference type="Rhea" id="RHEA:35047"/>
        <dbReference type="ChEBI" id="CHEBI:15378"/>
        <dbReference type="ChEBI" id="CHEBI:36264"/>
        <dbReference type="ChEBI" id="CHEBI:62727"/>
        <dbReference type="ChEBI" id="CHEBI:71302"/>
        <dbReference type="ChEBI" id="CHEBI:456215"/>
        <dbReference type="EC" id="2.10.1.1"/>
    </reaction>
</comment>
<dbReference type="GO" id="GO:0005829">
    <property type="term" value="C:cytosol"/>
    <property type="evidence" value="ECO:0007669"/>
    <property type="project" value="TreeGrafter"/>
</dbReference>
<dbReference type="InterPro" id="IPR005111">
    <property type="entry name" value="MoeA_C_domain_IV"/>
</dbReference>
<proteinExistence type="inferred from homology"/>
<dbReference type="RefSeq" id="WP_069364214.1">
    <property type="nucleotide sequence ID" value="NZ_CP012502.1"/>
</dbReference>
<dbReference type="InterPro" id="IPR036688">
    <property type="entry name" value="MoeA_C_domain_IV_sf"/>
</dbReference>
<dbReference type="PANTHER" id="PTHR10192:SF5">
    <property type="entry name" value="GEPHYRIN"/>
    <property type="match status" value="1"/>
</dbReference>
<organism evidence="11 12">
    <name type="scientific">Salisediminibacterium beveridgei</name>
    <dbReference type="NCBI Taxonomy" id="632773"/>
    <lineage>
        <taxon>Bacteria</taxon>
        <taxon>Bacillati</taxon>
        <taxon>Bacillota</taxon>
        <taxon>Bacilli</taxon>
        <taxon>Bacillales</taxon>
        <taxon>Bacillaceae</taxon>
        <taxon>Salisediminibacterium</taxon>
    </lineage>
</organism>
<dbReference type="PANTHER" id="PTHR10192">
    <property type="entry name" value="MOLYBDOPTERIN BIOSYNTHESIS PROTEIN"/>
    <property type="match status" value="1"/>
</dbReference>
<evidence type="ECO:0000256" key="4">
    <source>
        <dbReference type="ARBA" id="ARBA00013269"/>
    </source>
</evidence>
<evidence type="ECO:0000256" key="2">
    <source>
        <dbReference type="ARBA" id="ARBA00005046"/>
    </source>
</evidence>
<dbReference type="CDD" id="cd00887">
    <property type="entry name" value="MoeA"/>
    <property type="match status" value="1"/>
</dbReference>
<comment type="cofactor">
    <cofactor evidence="9">
        <name>Mg(2+)</name>
        <dbReference type="ChEBI" id="CHEBI:18420"/>
    </cofactor>
</comment>
<evidence type="ECO:0000313" key="11">
    <source>
        <dbReference type="EMBL" id="AOM82094.1"/>
    </source>
</evidence>
<evidence type="ECO:0000259" key="10">
    <source>
        <dbReference type="SMART" id="SM00852"/>
    </source>
</evidence>
<dbReference type="InterPro" id="IPR036425">
    <property type="entry name" value="MoaB/Mog-like_dom_sf"/>
</dbReference>
<dbReference type="SUPFAM" id="SSF53218">
    <property type="entry name" value="Molybdenum cofactor biosynthesis proteins"/>
    <property type="match status" value="1"/>
</dbReference>
<dbReference type="Pfam" id="PF03453">
    <property type="entry name" value="MoeA_N"/>
    <property type="match status" value="1"/>
</dbReference>
<dbReference type="OrthoDB" id="9804758at2"/>
<dbReference type="PATRIC" id="fig|632773.3.peg.758"/>
<dbReference type="Proteomes" id="UP000094463">
    <property type="component" value="Chromosome"/>
</dbReference>
<dbReference type="InterPro" id="IPR001453">
    <property type="entry name" value="MoaB/Mog_dom"/>
</dbReference>
<dbReference type="Pfam" id="PF03454">
    <property type="entry name" value="MoeA_C"/>
    <property type="match status" value="1"/>
</dbReference>
<dbReference type="GO" id="GO:0006777">
    <property type="term" value="P:Mo-molybdopterin cofactor biosynthetic process"/>
    <property type="evidence" value="ECO:0007669"/>
    <property type="project" value="UniProtKB-UniRule"/>
</dbReference>
<dbReference type="STRING" id="632773.BBEV_0722"/>
<evidence type="ECO:0000256" key="3">
    <source>
        <dbReference type="ARBA" id="ARBA00010763"/>
    </source>
</evidence>
<keyword evidence="9" id="KW-0460">Magnesium</keyword>
<keyword evidence="9" id="KW-0808">Transferase</keyword>
<dbReference type="Gene3D" id="3.90.105.10">
    <property type="entry name" value="Molybdopterin biosynthesis moea protein, domain 2"/>
    <property type="match status" value="1"/>
</dbReference>
<dbReference type="SUPFAM" id="SSF63882">
    <property type="entry name" value="MoeA N-terminal region -like"/>
    <property type="match status" value="1"/>
</dbReference>
<dbReference type="GO" id="GO:0046872">
    <property type="term" value="F:metal ion binding"/>
    <property type="evidence" value="ECO:0007669"/>
    <property type="project" value="UniProtKB-UniRule"/>
</dbReference>